<evidence type="ECO:0000313" key="2">
    <source>
        <dbReference type="EMBL" id="TPV33361.1"/>
    </source>
</evidence>
<dbReference type="InterPro" id="IPR023214">
    <property type="entry name" value="HAD_sf"/>
</dbReference>
<protein>
    <submittedName>
        <fullName evidence="2">HAD family hydrolase</fullName>
    </submittedName>
</protein>
<dbReference type="OrthoDB" id="9816564at2"/>
<keyword evidence="1" id="KW-0472">Membrane</keyword>
<keyword evidence="1" id="KW-1133">Transmembrane helix</keyword>
<gene>
    <name evidence="2" type="ORF">FJ651_09725</name>
</gene>
<dbReference type="SUPFAM" id="SSF56784">
    <property type="entry name" value="HAD-like"/>
    <property type="match status" value="1"/>
</dbReference>
<dbReference type="EMBL" id="VHIQ01000004">
    <property type="protein sequence ID" value="TPV33361.1"/>
    <property type="molecule type" value="Genomic_DNA"/>
</dbReference>
<organism evidence="2 3">
    <name type="scientific">Paucihalobacter ruber</name>
    <dbReference type="NCBI Taxonomy" id="2567861"/>
    <lineage>
        <taxon>Bacteria</taxon>
        <taxon>Pseudomonadati</taxon>
        <taxon>Bacteroidota</taxon>
        <taxon>Flavobacteriia</taxon>
        <taxon>Flavobacteriales</taxon>
        <taxon>Flavobacteriaceae</taxon>
        <taxon>Paucihalobacter</taxon>
    </lineage>
</organism>
<evidence type="ECO:0000313" key="3">
    <source>
        <dbReference type="Proteomes" id="UP000317332"/>
    </source>
</evidence>
<dbReference type="PANTHER" id="PTHR46649:SF4">
    <property type="entry name" value="HALOACID DEHALOGENASE-LIKE HYDROLASE (HAD) SUPERFAMILY PROTEIN"/>
    <property type="match status" value="1"/>
</dbReference>
<feature type="transmembrane region" description="Helical" evidence="1">
    <location>
        <begin position="649"/>
        <end position="666"/>
    </location>
</feature>
<dbReference type="GO" id="GO:0016787">
    <property type="term" value="F:hydrolase activity"/>
    <property type="evidence" value="ECO:0007669"/>
    <property type="project" value="UniProtKB-KW"/>
</dbReference>
<sequence>MKELFNKINTETVNVVFTDYFDTIAHRTVHPNSVLRIWSKRIITELGWTIEIDDLYFSFKAATSHLADKYMVNDNEIPYHSVLEEVFMRLNNSNFACDADRDRFLDLAELIHFQVESEVQFINTTTLNFLRSCKDKEKKIYIVSDFYTSKSIFIKLLDYHGITDLFEDVFVSSELKSSKHQGSIYNKLLSELQINPENVLMIGDNQRSDFKNAKEAGLNAFLLPHQVHLRRNKIRGLGNDQKQLRRVIKKVYKKAHNSEVLPYTEYVIFYYFFVERLYKYCRIHKVKNLFFLAREGQFLKKLFDVYVKANLLDNNSVINTHYLKISRQASIQIALKPIEEEPFSYLRKHYKSTTTREFLSFFNFDEALINQINNTIDFSVDEEIQHFFDTNQFTKLKQNNIFLDAYEQHRLSNSAVFKDYINSFNVDIKSEGIHVIDIGWGGTMQEALYKFFEAKIKVTGLYLGLNEIYKLLPDTKRYGLLFSVSPYTDYNSNILKANRQLYEQFAGANHGTSVQYRKTENGFVVEHYEENEKWLYDHYIGRHQDEMFKQYQALLKTTGHICYNDEMLTTELVNIALRIGLFQSRNKLRFLAVLNTGFYQNLGEKKIGIEYTVPQNLLSLGTFLKIIVKPEEYFKYAVKIKATLFNRNSFLSIFFPGYLLFWYYKINRYIRFKILKPKVLLRFNLFR</sequence>
<dbReference type="InterPro" id="IPR018247">
    <property type="entry name" value="EF_Hand_1_Ca_BS"/>
</dbReference>
<dbReference type="PANTHER" id="PTHR46649">
    <property type="match status" value="1"/>
</dbReference>
<evidence type="ECO:0000256" key="1">
    <source>
        <dbReference type="SAM" id="Phobius"/>
    </source>
</evidence>
<proteinExistence type="predicted"/>
<dbReference type="RefSeq" id="WP_140990323.1">
    <property type="nucleotide sequence ID" value="NZ_VHIQ01000004.1"/>
</dbReference>
<dbReference type="PROSITE" id="PS00018">
    <property type="entry name" value="EF_HAND_1"/>
    <property type="match status" value="1"/>
</dbReference>
<dbReference type="Proteomes" id="UP000317332">
    <property type="component" value="Unassembled WGS sequence"/>
</dbReference>
<keyword evidence="1" id="KW-0812">Transmembrane</keyword>
<reference evidence="2 3" key="1">
    <citation type="submission" date="2019-06" db="EMBL/GenBank/DDBJ databases">
        <title>Flavobacteriaceae Paucihalobacterium erythroidium CWB-1, complete genome.</title>
        <authorList>
            <person name="Wu S."/>
        </authorList>
    </citation>
    <scope>NUCLEOTIDE SEQUENCE [LARGE SCALE GENOMIC DNA]</scope>
    <source>
        <strain evidence="2 3">CWB-1</strain>
    </source>
</reference>
<dbReference type="Gene3D" id="3.40.50.1000">
    <property type="entry name" value="HAD superfamily/HAD-like"/>
    <property type="match status" value="1"/>
</dbReference>
<dbReference type="InterPro" id="IPR041492">
    <property type="entry name" value="HAD_2"/>
</dbReference>
<keyword evidence="3" id="KW-1185">Reference proteome</keyword>
<keyword evidence="2" id="KW-0378">Hydrolase</keyword>
<dbReference type="Pfam" id="PF13419">
    <property type="entry name" value="HAD_2"/>
    <property type="match status" value="1"/>
</dbReference>
<accession>A0A506PHS2</accession>
<dbReference type="AlphaFoldDB" id="A0A506PHS2"/>
<name>A0A506PHS2_9FLAO</name>
<comment type="caution">
    <text evidence="2">The sequence shown here is derived from an EMBL/GenBank/DDBJ whole genome shotgun (WGS) entry which is preliminary data.</text>
</comment>
<dbReference type="InterPro" id="IPR036412">
    <property type="entry name" value="HAD-like_sf"/>
</dbReference>